<keyword evidence="8" id="KW-0503">Monooxygenase</keyword>
<evidence type="ECO:0000256" key="2">
    <source>
        <dbReference type="ARBA" id="ARBA00004167"/>
    </source>
</evidence>
<evidence type="ECO:0000256" key="6">
    <source>
        <dbReference type="ARBA" id="ARBA00023136"/>
    </source>
</evidence>
<reference evidence="9 10" key="1">
    <citation type="journal article" date="2020" name="Mol. Plant">
        <title>The Chromosome-Based Rubber Tree Genome Provides New Insights into Spurge Genome Evolution and Rubber Biosynthesis.</title>
        <authorList>
            <person name="Liu J."/>
            <person name="Shi C."/>
            <person name="Shi C.C."/>
            <person name="Li W."/>
            <person name="Zhang Q.J."/>
            <person name="Zhang Y."/>
            <person name="Li K."/>
            <person name="Lu H.F."/>
            <person name="Shi C."/>
            <person name="Zhu S.T."/>
            <person name="Xiao Z.Y."/>
            <person name="Nan H."/>
            <person name="Yue Y."/>
            <person name="Zhu X.G."/>
            <person name="Wu Y."/>
            <person name="Hong X.N."/>
            <person name="Fan G.Y."/>
            <person name="Tong Y."/>
            <person name="Zhang D."/>
            <person name="Mao C.L."/>
            <person name="Liu Y.L."/>
            <person name="Hao S.J."/>
            <person name="Liu W.Q."/>
            <person name="Lv M.Q."/>
            <person name="Zhang H.B."/>
            <person name="Liu Y."/>
            <person name="Hu-Tang G.R."/>
            <person name="Wang J.P."/>
            <person name="Wang J.H."/>
            <person name="Sun Y.H."/>
            <person name="Ni S.B."/>
            <person name="Chen W.B."/>
            <person name="Zhang X.C."/>
            <person name="Jiao Y.N."/>
            <person name="Eichler E.E."/>
            <person name="Li G.H."/>
            <person name="Liu X."/>
            <person name="Gao L.Z."/>
        </authorList>
    </citation>
    <scope>NUCLEOTIDE SEQUENCE [LARGE SCALE GENOMIC DNA]</scope>
    <source>
        <strain evidence="10">cv. GT1</strain>
        <tissue evidence="9">Leaf</tissue>
    </source>
</reference>
<dbReference type="AlphaFoldDB" id="A0A6A6KKT0"/>
<dbReference type="InterPro" id="IPR017972">
    <property type="entry name" value="Cyt_P450_CS"/>
</dbReference>
<dbReference type="InterPro" id="IPR001128">
    <property type="entry name" value="Cyt_P450"/>
</dbReference>
<evidence type="ECO:0000313" key="9">
    <source>
        <dbReference type="EMBL" id="KAF2288039.1"/>
    </source>
</evidence>
<evidence type="ECO:0000313" key="10">
    <source>
        <dbReference type="Proteomes" id="UP000467840"/>
    </source>
</evidence>
<dbReference type="PROSITE" id="PS00086">
    <property type="entry name" value="CYTOCHROME_P450"/>
    <property type="match status" value="1"/>
</dbReference>
<accession>A0A6A6KKT0</accession>
<comment type="similarity">
    <text evidence="8">Belongs to the cytochrome P450 family.</text>
</comment>
<dbReference type="InterPro" id="IPR051103">
    <property type="entry name" value="Plant_metabolite_P450s"/>
</dbReference>
<dbReference type="PANTHER" id="PTHR24298:SF800">
    <property type="entry name" value="CYTOCHROME P450 89A2-RELATED"/>
    <property type="match status" value="1"/>
</dbReference>
<dbReference type="PANTHER" id="PTHR24298">
    <property type="entry name" value="FLAVONOID 3'-MONOOXYGENASE-RELATED"/>
    <property type="match status" value="1"/>
</dbReference>
<dbReference type="GO" id="GO:0016020">
    <property type="term" value="C:membrane"/>
    <property type="evidence" value="ECO:0007669"/>
    <property type="project" value="UniProtKB-SubCell"/>
</dbReference>
<name>A0A6A6KKT0_HEVBR</name>
<dbReference type="GO" id="GO:0016709">
    <property type="term" value="F:oxidoreductase activity, acting on paired donors, with incorporation or reduction of molecular oxygen, NAD(P)H as one donor, and incorporation of one atom of oxygen"/>
    <property type="evidence" value="ECO:0007669"/>
    <property type="project" value="TreeGrafter"/>
</dbReference>
<evidence type="ECO:0000256" key="1">
    <source>
        <dbReference type="ARBA" id="ARBA00001971"/>
    </source>
</evidence>
<sequence>MSQSESGKVVHCVKDHFQYAMFCLLVLMCFGDKLEEEKIKQVEDGQRRMLLSFNRFSMLNFWPSLTRILFYKRWDEFLQIRRDQEKVLIPLIRARKNARIENLSKDKDDKFGKEEFIVSYVDTLLDLQLPHENRKLEEGEIVSLCSEFLDGGTDTTSTALQWIFANLVKYPHIQEKLFMEIKDVVGEEQEVKDDHLHRMPYLKAVILEGLRRHPPGHFVLPHAVTQDTVLDGFVVPKNGTINFMVAEMGRDPNVWEDPMAFNPERFLNTEGGEAFDVTGSREIKMMPFGVGRRICPGYGLAMLHLEYFVANLVWNFKWMAADGDEVDLSEKQEFTVVMKNPLKAQISPRLKPQNF</sequence>
<dbReference type="Pfam" id="PF00067">
    <property type="entry name" value="p450"/>
    <property type="match status" value="1"/>
</dbReference>
<dbReference type="SUPFAM" id="SSF48264">
    <property type="entry name" value="Cytochrome P450"/>
    <property type="match status" value="1"/>
</dbReference>
<dbReference type="GO" id="GO:0020037">
    <property type="term" value="F:heme binding"/>
    <property type="evidence" value="ECO:0007669"/>
    <property type="project" value="InterPro"/>
</dbReference>
<dbReference type="InterPro" id="IPR002401">
    <property type="entry name" value="Cyt_P450_E_grp-I"/>
</dbReference>
<keyword evidence="7 8" id="KW-0408">Iron</keyword>
<dbReference type="PRINTS" id="PR00463">
    <property type="entry name" value="EP450I"/>
</dbReference>
<dbReference type="PRINTS" id="PR00385">
    <property type="entry name" value="P450"/>
</dbReference>
<dbReference type="Proteomes" id="UP000467840">
    <property type="component" value="Chromosome 8"/>
</dbReference>
<protein>
    <recommendedName>
        <fullName evidence="11">Cytochrome P450</fullName>
    </recommendedName>
</protein>
<comment type="caution">
    <text evidence="9">The sequence shown here is derived from an EMBL/GenBank/DDBJ whole genome shotgun (WGS) entry which is preliminary data.</text>
</comment>
<evidence type="ECO:0000256" key="7">
    <source>
        <dbReference type="PIRSR" id="PIRSR602401-1"/>
    </source>
</evidence>
<evidence type="ECO:0000256" key="8">
    <source>
        <dbReference type="RuleBase" id="RU000461"/>
    </source>
</evidence>
<comment type="cofactor">
    <cofactor evidence="1 7">
        <name>heme</name>
        <dbReference type="ChEBI" id="CHEBI:30413"/>
    </cofactor>
</comment>
<keyword evidence="3" id="KW-0812">Transmembrane</keyword>
<evidence type="ECO:0008006" key="11">
    <source>
        <dbReference type="Google" id="ProtNLM"/>
    </source>
</evidence>
<dbReference type="CDD" id="cd11075">
    <property type="entry name" value="CYP77_89"/>
    <property type="match status" value="1"/>
</dbReference>
<dbReference type="Gene3D" id="1.10.630.10">
    <property type="entry name" value="Cytochrome P450"/>
    <property type="match status" value="1"/>
</dbReference>
<gene>
    <name evidence="9" type="ORF">GH714_004042</name>
</gene>
<comment type="subcellular location">
    <subcellularLocation>
        <location evidence="2">Membrane</location>
        <topology evidence="2">Single-pass membrane protein</topology>
    </subcellularLocation>
</comment>
<evidence type="ECO:0000256" key="4">
    <source>
        <dbReference type="ARBA" id="ARBA00022723"/>
    </source>
</evidence>
<keyword evidence="7 8" id="KW-0349">Heme</keyword>
<keyword evidence="10" id="KW-1185">Reference proteome</keyword>
<organism evidence="9 10">
    <name type="scientific">Hevea brasiliensis</name>
    <name type="common">Para rubber tree</name>
    <name type="synonym">Siphonia brasiliensis</name>
    <dbReference type="NCBI Taxonomy" id="3981"/>
    <lineage>
        <taxon>Eukaryota</taxon>
        <taxon>Viridiplantae</taxon>
        <taxon>Streptophyta</taxon>
        <taxon>Embryophyta</taxon>
        <taxon>Tracheophyta</taxon>
        <taxon>Spermatophyta</taxon>
        <taxon>Magnoliopsida</taxon>
        <taxon>eudicotyledons</taxon>
        <taxon>Gunneridae</taxon>
        <taxon>Pentapetalae</taxon>
        <taxon>rosids</taxon>
        <taxon>fabids</taxon>
        <taxon>Malpighiales</taxon>
        <taxon>Euphorbiaceae</taxon>
        <taxon>Crotonoideae</taxon>
        <taxon>Micrandreae</taxon>
        <taxon>Hevea</taxon>
    </lineage>
</organism>
<feature type="binding site" description="axial binding residue" evidence="7">
    <location>
        <position position="295"/>
    </location>
    <ligand>
        <name>heme</name>
        <dbReference type="ChEBI" id="CHEBI:30413"/>
    </ligand>
    <ligandPart>
        <name>Fe</name>
        <dbReference type="ChEBI" id="CHEBI:18248"/>
    </ligandPart>
</feature>
<proteinExistence type="inferred from homology"/>
<keyword evidence="5" id="KW-1133">Transmembrane helix</keyword>
<dbReference type="InterPro" id="IPR036396">
    <property type="entry name" value="Cyt_P450_sf"/>
</dbReference>
<dbReference type="EMBL" id="JAAGAX010000016">
    <property type="protein sequence ID" value="KAF2288039.1"/>
    <property type="molecule type" value="Genomic_DNA"/>
</dbReference>
<evidence type="ECO:0000256" key="3">
    <source>
        <dbReference type="ARBA" id="ARBA00022692"/>
    </source>
</evidence>
<keyword evidence="8" id="KW-0560">Oxidoreductase</keyword>
<evidence type="ECO:0000256" key="5">
    <source>
        <dbReference type="ARBA" id="ARBA00022989"/>
    </source>
</evidence>
<keyword evidence="4 7" id="KW-0479">Metal-binding</keyword>
<keyword evidence="6" id="KW-0472">Membrane</keyword>
<dbReference type="GO" id="GO:0005506">
    <property type="term" value="F:iron ion binding"/>
    <property type="evidence" value="ECO:0007669"/>
    <property type="project" value="InterPro"/>
</dbReference>